<comment type="caution">
    <text evidence="1">The sequence shown here is derived from an EMBL/GenBank/DDBJ whole genome shotgun (WGS) entry which is preliminary data.</text>
</comment>
<reference evidence="2" key="1">
    <citation type="journal article" date="2022" name="Mol. Ecol. Resour.">
        <title>The genomes of chicory, endive, great burdock and yacon provide insights into Asteraceae palaeo-polyploidization history and plant inulin production.</title>
        <authorList>
            <person name="Fan W."/>
            <person name="Wang S."/>
            <person name="Wang H."/>
            <person name="Wang A."/>
            <person name="Jiang F."/>
            <person name="Liu H."/>
            <person name="Zhao H."/>
            <person name="Xu D."/>
            <person name="Zhang Y."/>
        </authorList>
    </citation>
    <scope>NUCLEOTIDE SEQUENCE [LARGE SCALE GENOMIC DNA]</scope>
    <source>
        <strain evidence="2">cv. Niubang</strain>
    </source>
</reference>
<evidence type="ECO:0000313" key="1">
    <source>
        <dbReference type="EMBL" id="KAI3720275.1"/>
    </source>
</evidence>
<proteinExistence type="predicted"/>
<dbReference type="EMBL" id="CM042052">
    <property type="protein sequence ID" value="KAI3720275.1"/>
    <property type="molecule type" value="Genomic_DNA"/>
</dbReference>
<accession>A0ACB9BDI5</accession>
<name>A0ACB9BDI5_ARCLA</name>
<gene>
    <name evidence="1" type="ORF">L6452_21188</name>
</gene>
<reference evidence="1 2" key="2">
    <citation type="journal article" date="2022" name="Mol. Ecol. Resour.">
        <title>The genomes of chicory, endive, great burdock and yacon provide insights into Asteraceae paleo-polyploidization history and plant inulin production.</title>
        <authorList>
            <person name="Fan W."/>
            <person name="Wang S."/>
            <person name="Wang H."/>
            <person name="Wang A."/>
            <person name="Jiang F."/>
            <person name="Liu H."/>
            <person name="Zhao H."/>
            <person name="Xu D."/>
            <person name="Zhang Y."/>
        </authorList>
    </citation>
    <scope>NUCLEOTIDE SEQUENCE [LARGE SCALE GENOMIC DNA]</scope>
    <source>
        <strain evidence="2">cv. Niubang</strain>
    </source>
</reference>
<organism evidence="1 2">
    <name type="scientific">Arctium lappa</name>
    <name type="common">Greater burdock</name>
    <name type="synonym">Lappa major</name>
    <dbReference type="NCBI Taxonomy" id="4217"/>
    <lineage>
        <taxon>Eukaryota</taxon>
        <taxon>Viridiplantae</taxon>
        <taxon>Streptophyta</taxon>
        <taxon>Embryophyta</taxon>
        <taxon>Tracheophyta</taxon>
        <taxon>Spermatophyta</taxon>
        <taxon>Magnoliopsida</taxon>
        <taxon>eudicotyledons</taxon>
        <taxon>Gunneridae</taxon>
        <taxon>Pentapetalae</taxon>
        <taxon>asterids</taxon>
        <taxon>campanulids</taxon>
        <taxon>Asterales</taxon>
        <taxon>Asteraceae</taxon>
        <taxon>Carduoideae</taxon>
        <taxon>Cardueae</taxon>
        <taxon>Arctiinae</taxon>
        <taxon>Arctium</taxon>
    </lineage>
</organism>
<protein>
    <submittedName>
        <fullName evidence="1">Uncharacterized protein</fullName>
    </submittedName>
</protein>
<dbReference type="Proteomes" id="UP001055879">
    <property type="component" value="Linkage Group LG06"/>
</dbReference>
<sequence length="163" mass="18181">MAVRSYHIPFFSLYTIPSTPTPLEVKIKPNPPEQPEKKNNIPVIAIVATTATGQQVPKKQVLVVKHRKSHEIDRHPDQETRKSIDKKKTHNSSPIIDVSQPTTTTTTTVDVSNGEPEKTGGETPSRGRRYSGLKRSYDFDMEMGCKNDKEVVVVVDGDHHRGA</sequence>
<keyword evidence="2" id="KW-1185">Reference proteome</keyword>
<evidence type="ECO:0000313" key="2">
    <source>
        <dbReference type="Proteomes" id="UP001055879"/>
    </source>
</evidence>